<organism evidence="2 3">
    <name type="scientific">Ampelomyces quisqualis</name>
    <name type="common">Powdery mildew agent</name>
    <dbReference type="NCBI Taxonomy" id="50730"/>
    <lineage>
        <taxon>Eukaryota</taxon>
        <taxon>Fungi</taxon>
        <taxon>Dikarya</taxon>
        <taxon>Ascomycota</taxon>
        <taxon>Pezizomycotina</taxon>
        <taxon>Dothideomycetes</taxon>
        <taxon>Pleosporomycetidae</taxon>
        <taxon>Pleosporales</taxon>
        <taxon>Pleosporineae</taxon>
        <taxon>Phaeosphaeriaceae</taxon>
        <taxon>Ampelomyces</taxon>
    </lineage>
</organism>
<evidence type="ECO:0000313" key="3">
    <source>
        <dbReference type="Proteomes" id="UP000800096"/>
    </source>
</evidence>
<dbReference type="Proteomes" id="UP000800096">
    <property type="component" value="Unassembled WGS sequence"/>
</dbReference>
<sequence length="133" mass="14429">MILAGHGTPMALNLDMLVHLIVWLANQLPARLPLQHLDVNTKSKPTECWNSCLPVQSITNIHENVPTYIQTADVLCQGGADVLGCAFSQVPQPQQPLARDVMSASSFHHMHVCSSSTLLVHTHTHINKPGGAI</sequence>
<keyword evidence="1" id="KW-0732">Signal</keyword>
<dbReference type="EMBL" id="ML979133">
    <property type="protein sequence ID" value="KAF1919239.1"/>
    <property type="molecule type" value="Genomic_DNA"/>
</dbReference>
<reference evidence="2" key="1">
    <citation type="journal article" date="2020" name="Stud. Mycol.">
        <title>101 Dothideomycetes genomes: a test case for predicting lifestyles and emergence of pathogens.</title>
        <authorList>
            <person name="Haridas S."/>
            <person name="Albert R."/>
            <person name="Binder M."/>
            <person name="Bloem J."/>
            <person name="Labutti K."/>
            <person name="Salamov A."/>
            <person name="Andreopoulos B."/>
            <person name="Baker S."/>
            <person name="Barry K."/>
            <person name="Bills G."/>
            <person name="Bluhm B."/>
            <person name="Cannon C."/>
            <person name="Castanera R."/>
            <person name="Culley D."/>
            <person name="Daum C."/>
            <person name="Ezra D."/>
            <person name="Gonzalez J."/>
            <person name="Henrissat B."/>
            <person name="Kuo A."/>
            <person name="Liang C."/>
            <person name="Lipzen A."/>
            <person name="Lutzoni F."/>
            <person name="Magnuson J."/>
            <person name="Mondo S."/>
            <person name="Nolan M."/>
            <person name="Ohm R."/>
            <person name="Pangilinan J."/>
            <person name="Park H.-J."/>
            <person name="Ramirez L."/>
            <person name="Alfaro M."/>
            <person name="Sun H."/>
            <person name="Tritt A."/>
            <person name="Yoshinaga Y."/>
            <person name="Zwiers L.-H."/>
            <person name="Turgeon B."/>
            <person name="Goodwin S."/>
            <person name="Spatafora J."/>
            <person name="Crous P."/>
            <person name="Grigoriev I."/>
        </authorList>
    </citation>
    <scope>NUCLEOTIDE SEQUENCE</scope>
    <source>
        <strain evidence="2">HMLAC05119</strain>
    </source>
</reference>
<evidence type="ECO:0000256" key="1">
    <source>
        <dbReference type="SAM" id="SignalP"/>
    </source>
</evidence>
<gene>
    <name evidence="2" type="ORF">BDU57DRAFT_512223</name>
</gene>
<evidence type="ECO:0000313" key="2">
    <source>
        <dbReference type="EMBL" id="KAF1919239.1"/>
    </source>
</evidence>
<dbReference type="AlphaFoldDB" id="A0A6A5QV42"/>
<proteinExistence type="predicted"/>
<feature type="chain" id="PRO_5025572558" evidence="1">
    <location>
        <begin position="26"/>
        <end position="133"/>
    </location>
</feature>
<accession>A0A6A5QV42</accession>
<keyword evidence="3" id="KW-1185">Reference proteome</keyword>
<feature type="signal peptide" evidence="1">
    <location>
        <begin position="1"/>
        <end position="25"/>
    </location>
</feature>
<name>A0A6A5QV42_AMPQU</name>
<protein>
    <submittedName>
        <fullName evidence="2">Uncharacterized protein</fullName>
    </submittedName>
</protein>